<dbReference type="Proteomes" id="UP000183918">
    <property type="component" value="Unassembled WGS sequence"/>
</dbReference>
<evidence type="ECO:0000313" key="2">
    <source>
        <dbReference type="Proteomes" id="UP000183918"/>
    </source>
</evidence>
<dbReference type="AlphaFoldDB" id="A0A1H3JMT6"/>
<sequence length="113" mass="13762">MVDSERTVYFLKRLINQRWEYLAIGLLEINREEEDIFAILDEIKDEEKFKKELNKKRRIKVLLDCEENKAKQNHRFFTCTLSEDGKKEYQFLEREVDIPEGIFTAIKEYKETH</sequence>
<dbReference type="EMBL" id="FNPG01000017">
    <property type="protein sequence ID" value="SDY41207.1"/>
    <property type="molecule type" value="Genomic_DNA"/>
</dbReference>
<name>A0A1H3JMT6_9FIRM</name>
<evidence type="ECO:0000313" key="1">
    <source>
        <dbReference type="EMBL" id="SDY41207.1"/>
    </source>
</evidence>
<reference evidence="1 2" key="1">
    <citation type="submission" date="2016-10" db="EMBL/GenBank/DDBJ databases">
        <authorList>
            <person name="de Groot N.N."/>
        </authorList>
    </citation>
    <scope>NUCLEOTIDE SEQUENCE [LARGE SCALE GENOMIC DNA]</scope>
    <source>
        <strain evidence="1 2">DSM 14045</strain>
    </source>
</reference>
<protein>
    <submittedName>
        <fullName evidence="1">Uncharacterized protein</fullName>
    </submittedName>
</protein>
<proteinExistence type="predicted"/>
<accession>A0A1H3JMT6</accession>
<dbReference type="OrthoDB" id="2054129at2"/>
<gene>
    <name evidence="1" type="ORF">SAMN02910414_01501</name>
</gene>
<organism evidence="1 2">
    <name type="scientific">Lachnobacterium bovis DSM 14045</name>
    <dbReference type="NCBI Taxonomy" id="1122142"/>
    <lineage>
        <taxon>Bacteria</taxon>
        <taxon>Bacillati</taxon>
        <taxon>Bacillota</taxon>
        <taxon>Clostridia</taxon>
        <taxon>Lachnospirales</taxon>
        <taxon>Lachnospiraceae</taxon>
        <taxon>Lachnobacterium</taxon>
    </lineage>
</organism>
<dbReference type="RefSeq" id="WP_074717630.1">
    <property type="nucleotide sequence ID" value="NZ_FNPG01000017.1"/>
</dbReference>
<keyword evidence="2" id="KW-1185">Reference proteome</keyword>